<feature type="non-terminal residue" evidence="1">
    <location>
        <position position="1"/>
    </location>
</feature>
<sequence length="124" mass="13900">VPVPPAPSQHRLPDELKVGECFSEPRKDRHTVTLAACNLPHDAQLTHRFELPDGAYQEKSVKQQVEDGCGLRQDKMFAEQRSPVPLDRWYLHPSAETWGTGDRLVLCYVVGKGGRDLGRSVIPD</sequence>
<gene>
    <name evidence="1" type="ORF">ACFQ07_22640</name>
</gene>
<accession>A0ABW3CM54</accession>
<evidence type="ECO:0000313" key="2">
    <source>
        <dbReference type="Proteomes" id="UP001597083"/>
    </source>
</evidence>
<protein>
    <recommendedName>
        <fullName evidence="3">Septum formation-related domain-containing protein</fullName>
    </recommendedName>
</protein>
<dbReference type="EMBL" id="JBHTIR010003343">
    <property type="protein sequence ID" value="MFD0855057.1"/>
    <property type="molecule type" value="Genomic_DNA"/>
</dbReference>
<name>A0ABW3CM54_9ACTN</name>
<reference evidence="2" key="1">
    <citation type="journal article" date="2019" name="Int. J. Syst. Evol. Microbiol.">
        <title>The Global Catalogue of Microorganisms (GCM) 10K type strain sequencing project: providing services to taxonomists for standard genome sequencing and annotation.</title>
        <authorList>
            <consortium name="The Broad Institute Genomics Platform"/>
            <consortium name="The Broad Institute Genome Sequencing Center for Infectious Disease"/>
            <person name="Wu L."/>
            <person name="Ma J."/>
        </authorList>
    </citation>
    <scope>NUCLEOTIDE SEQUENCE [LARGE SCALE GENOMIC DNA]</scope>
    <source>
        <strain evidence="2">JCM 31696</strain>
    </source>
</reference>
<proteinExistence type="predicted"/>
<comment type="caution">
    <text evidence="1">The sequence shown here is derived from an EMBL/GenBank/DDBJ whole genome shotgun (WGS) entry which is preliminary data.</text>
</comment>
<organism evidence="1 2">
    <name type="scientific">Actinomadura adrarensis</name>
    <dbReference type="NCBI Taxonomy" id="1819600"/>
    <lineage>
        <taxon>Bacteria</taxon>
        <taxon>Bacillati</taxon>
        <taxon>Actinomycetota</taxon>
        <taxon>Actinomycetes</taxon>
        <taxon>Streptosporangiales</taxon>
        <taxon>Thermomonosporaceae</taxon>
        <taxon>Actinomadura</taxon>
    </lineage>
</organism>
<evidence type="ECO:0000313" key="1">
    <source>
        <dbReference type="EMBL" id="MFD0855057.1"/>
    </source>
</evidence>
<keyword evidence="2" id="KW-1185">Reference proteome</keyword>
<evidence type="ECO:0008006" key="3">
    <source>
        <dbReference type="Google" id="ProtNLM"/>
    </source>
</evidence>
<dbReference type="Proteomes" id="UP001597083">
    <property type="component" value="Unassembled WGS sequence"/>
</dbReference>